<dbReference type="OrthoDB" id="9770408at2"/>
<comment type="caution">
    <text evidence="3">The sequence shown here is derived from an EMBL/GenBank/DDBJ whole genome shotgun (WGS) entry which is preliminary data.</text>
</comment>
<dbReference type="NCBIfam" id="TIGR03943">
    <property type="entry name" value="TIGR03943 family putative permease subunit"/>
    <property type="match status" value="1"/>
</dbReference>
<dbReference type="Proteomes" id="UP000076555">
    <property type="component" value="Unassembled WGS sequence"/>
</dbReference>
<feature type="domain" description="DUF1980" evidence="2">
    <location>
        <begin position="153"/>
        <end position="255"/>
    </location>
</feature>
<sequence>MAKKTKINLQNLLFPWLDALAVTTWGIMMLQYWLSGKLYLLIHPNFFGLVVGCGIAFVIIGLLKIREVWRERRRAATSNLQHLNLFPPGWGSGLLLTVAILGLMITPRVFASDTAMQLGVTDLLSTGRAQPQSFRPSTRPEDRSLVDWARTLNVYPEPDSYTGQNAKVQGFVIHPPDIGEEYIFLARFVLTCCAADAYPVGLPVKLPENQKRYPPDTWLEIEGKMITETLAGKRNLTIAATSIKQIPQPRNPYSY</sequence>
<reference evidence="3 4" key="1">
    <citation type="submission" date="2016-04" db="EMBL/GenBank/DDBJ databases">
        <title>Draft Genome Assembly of the Bloom-forming Cyanobacterium Nodularia spumigena Strain CENA596 in Shrimp Production Ponds.</title>
        <authorList>
            <person name="Popin R.V."/>
            <person name="Rigonato J."/>
            <person name="Abreu V.A."/>
            <person name="Andreote A.P."/>
            <person name="Silveira S.B."/>
            <person name="Odebrecht C."/>
            <person name="Fiore M.F."/>
        </authorList>
    </citation>
    <scope>NUCLEOTIDE SEQUENCE [LARGE SCALE GENOMIC DNA]</scope>
    <source>
        <strain evidence="3 4">CENA596</strain>
    </source>
</reference>
<dbReference type="PANTHER" id="PTHR40047">
    <property type="entry name" value="UPF0703 PROTEIN YCGQ"/>
    <property type="match status" value="1"/>
</dbReference>
<dbReference type="InterPro" id="IPR015402">
    <property type="entry name" value="DUF1980"/>
</dbReference>
<proteinExistence type="predicted"/>
<evidence type="ECO:0000313" key="3">
    <source>
        <dbReference type="EMBL" id="KZL50379.1"/>
    </source>
</evidence>
<accession>A0A166JZZ6</accession>
<dbReference type="PANTHER" id="PTHR40047:SF1">
    <property type="entry name" value="UPF0703 PROTEIN YCGQ"/>
    <property type="match status" value="1"/>
</dbReference>
<gene>
    <name evidence="3" type="ORF">A2T98_07850</name>
</gene>
<protein>
    <recommendedName>
        <fullName evidence="2">DUF1980 domain-containing protein</fullName>
    </recommendedName>
</protein>
<dbReference type="RefSeq" id="WP_063872264.1">
    <property type="nucleotide sequence ID" value="NZ_CAWMRI010000090.1"/>
</dbReference>
<evidence type="ECO:0000313" key="4">
    <source>
        <dbReference type="Proteomes" id="UP000076555"/>
    </source>
</evidence>
<name>A0A166JZZ6_NODSP</name>
<feature type="transmembrane region" description="Helical" evidence="1">
    <location>
        <begin position="12"/>
        <end position="34"/>
    </location>
</feature>
<feature type="transmembrane region" description="Helical" evidence="1">
    <location>
        <begin position="85"/>
        <end position="105"/>
    </location>
</feature>
<dbReference type="AlphaFoldDB" id="A0A166JZZ6"/>
<dbReference type="InterPro" id="IPR052955">
    <property type="entry name" value="UPF0703_membrane_permease"/>
</dbReference>
<keyword evidence="1" id="KW-1133">Transmembrane helix</keyword>
<keyword evidence="1" id="KW-0472">Membrane</keyword>
<feature type="transmembrane region" description="Helical" evidence="1">
    <location>
        <begin position="46"/>
        <end position="65"/>
    </location>
</feature>
<evidence type="ECO:0000256" key="1">
    <source>
        <dbReference type="SAM" id="Phobius"/>
    </source>
</evidence>
<keyword evidence="1" id="KW-0812">Transmembrane</keyword>
<organism evidence="3 4">
    <name type="scientific">Nodularia spumigena CENA596</name>
    <dbReference type="NCBI Taxonomy" id="1819295"/>
    <lineage>
        <taxon>Bacteria</taxon>
        <taxon>Bacillati</taxon>
        <taxon>Cyanobacteriota</taxon>
        <taxon>Cyanophyceae</taxon>
        <taxon>Nostocales</taxon>
        <taxon>Nodulariaceae</taxon>
        <taxon>Nodularia</taxon>
    </lineage>
</organism>
<dbReference type="InterPro" id="IPR048447">
    <property type="entry name" value="DUF1980_C"/>
</dbReference>
<dbReference type="EMBL" id="LWAJ01000090">
    <property type="protein sequence ID" value="KZL50379.1"/>
    <property type="molecule type" value="Genomic_DNA"/>
</dbReference>
<evidence type="ECO:0000259" key="2">
    <source>
        <dbReference type="Pfam" id="PF21537"/>
    </source>
</evidence>
<dbReference type="Pfam" id="PF21537">
    <property type="entry name" value="DUF1980_C"/>
    <property type="match status" value="1"/>
</dbReference>